<proteinExistence type="predicted"/>
<evidence type="ECO:0000313" key="2">
    <source>
        <dbReference type="EMBL" id="MBD4339570.1"/>
    </source>
</evidence>
<feature type="non-terminal residue" evidence="2">
    <location>
        <position position="102"/>
    </location>
</feature>
<dbReference type="SUPFAM" id="SSF54060">
    <property type="entry name" value="His-Me finger endonucleases"/>
    <property type="match status" value="1"/>
</dbReference>
<dbReference type="Proteomes" id="UP000653002">
    <property type="component" value="Unassembled WGS sequence"/>
</dbReference>
<dbReference type="InterPro" id="IPR044925">
    <property type="entry name" value="His-Me_finger_sf"/>
</dbReference>
<protein>
    <recommendedName>
        <fullName evidence="1">HNH nuclease domain-containing protein</fullName>
    </recommendedName>
</protein>
<dbReference type="EMBL" id="JAABFR010002311">
    <property type="protein sequence ID" value="MBD4339570.1"/>
    <property type="molecule type" value="Genomic_DNA"/>
</dbReference>
<comment type="caution">
    <text evidence="2">The sequence shown here is derived from an EMBL/GenBank/DDBJ whole genome shotgun (WGS) entry which is preliminary data.</text>
</comment>
<dbReference type="AlphaFoldDB" id="A0A8I0HD53"/>
<dbReference type="Pfam" id="PF13392">
    <property type="entry name" value="HNH_3"/>
    <property type="match status" value="1"/>
</dbReference>
<feature type="domain" description="HNH nuclease" evidence="1">
    <location>
        <begin position="61"/>
        <end position="101"/>
    </location>
</feature>
<accession>A0A8I0HD53</accession>
<gene>
    <name evidence="2" type="ORF">GUH15_26695</name>
</gene>
<reference evidence="2" key="1">
    <citation type="submission" date="2020-01" db="EMBL/GenBank/DDBJ databases">
        <authorList>
            <person name="Richard D."/>
        </authorList>
    </citation>
    <scope>NUCLEOTIDE SEQUENCE</scope>
    <source>
        <strain evidence="2">JP541</strain>
    </source>
</reference>
<dbReference type="Gene3D" id="3.90.75.20">
    <property type="match status" value="1"/>
</dbReference>
<dbReference type="InterPro" id="IPR003615">
    <property type="entry name" value="HNH_nuc"/>
</dbReference>
<name>A0A8I0HD53_XANCI</name>
<sequence length="102" mass="11913">MKRKYISNMPIEGFSKYHICRNGRLYSIHSGTWRLIKPVAKSTGYISNNLISDSGKRANFYRHRLVAEVYLPNDNRTLVVCHKDNNPLNNRVSNLYWGTPRD</sequence>
<evidence type="ECO:0000259" key="1">
    <source>
        <dbReference type="Pfam" id="PF13392"/>
    </source>
</evidence>
<evidence type="ECO:0000313" key="3">
    <source>
        <dbReference type="Proteomes" id="UP000653002"/>
    </source>
</evidence>
<organism evidence="2 3">
    <name type="scientific">Xanthomonas citri pv. citri</name>
    <dbReference type="NCBI Taxonomy" id="611301"/>
    <lineage>
        <taxon>Bacteria</taxon>
        <taxon>Pseudomonadati</taxon>
        <taxon>Pseudomonadota</taxon>
        <taxon>Gammaproteobacteria</taxon>
        <taxon>Lysobacterales</taxon>
        <taxon>Lysobacteraceae</taxon>
        <taxon>Xanthomonas</taxon>
    </lineage>
</organism>